<keyword evidence="4" id="KW-1185">Reference proteome</keyword>
<dbReference type="InterPro" id="IPR045427">
    <property type="entry name" value="MoxR"/>
</dbReference>
<dbReference type="EC" id="3.6.3.-" evidence="3"/>
<organism evidence="3 4">
    <name type="scientific">Neolewinella antarctica</name>
    <dbReference type="NCBI Taxonomy" id="442734"/>
    <lineage>
        <taxon>Bacteria</taxon>
        <taxon>Pseudomonadati</taxon>
        <taxon>Bacteroidota</taxon>
        <taxon>Saprospiria</taxon>
        <taxon>Saprospirales</taxon>
        <taxon>Lewinellaceae</taxon>
        <taxon>Neolewinella</taxon>
    </lineage>
</organism>
<feature type="domain" description="MoxR" evidence="2">
    <location>
        <begin position="7"/>
        <end position="211"/>
    </location>
</feature>
<protein>
    <submittedName>
        <fullName evidence="3">MoxR-like ATPase</fullName>
        <ecNumber evidence="3">3.6.3.-</ecNumber>
    </submittedName>
</protein>
<dbReference type="InterPro" id="IPR050513">
    <property type="entry name" value="RavA_ATPases"/>
</dbReference>
<keyword evidence="3" id="KW-0378">Hydrolase</keyword>
<dbReference type="Pfam" id="PF17868">
    <property type="entry name" value="AAA_lid_8"/>
    <property type="match status" value="1"/>
</dbReference>
<dbReference type="CDD" id="cd00009">
    <property type="entry name" value="AAA"/>
    <property type="match status" value="1"/>
</dbReference>
<gene>
    <name evidence="3" type="ORF">GGR27_002615</name>
</gene>
<feature type="domain" description="ATPase RavA-like AAA lid" evidence="1">
    <location>
        <begin position="234"/>
        <end position="285"/>
    </location>
</feature>
<dbReference type="PANTHER" id="PTHR32204">
    <property type="entry name" value="ATPASE RAVA"/>
    <property type="match status" value="1"/>
</dbReference>
<evidence type="ECO:0000259" key="1">
    <source>
        <dbReference type="Pfam" id="PF17868"/>
    </source>
</evidence>
<dbReference type="PANTHER" id="PTHR32204:SF0">
    <property type="entry name" value="ATPASE RAVA"/>
    <property type="match status" value="1"/>
</dbReference>
<evidence type="ECO:0000313" key="4">
    <source>
        <dbReference type="Proteomes" id="UP000770785"/>
    </source>
</evidence>
<dbReference type="InterPro" id="IPR027417">
    <property type="entry name" value="P-loop_NTPase"/>
</dbReference>
<evidence type="ECO:0000313" key="3">
    <source>
        <dbReference type="EMBL" id="NJC27102.1"/>
    </source>
</evidence>
<evidence type="ECO:0000259" key="2">
    <source>
        <dbReference type="Pfam" id="PF20030"/>
    </source>
</evidence>
<dbReference type="RefSeq" id="WP_168037904.1">
    <property type="nucleotide sequence ID" value="NZ_JAATJH010000004.1"/>
</dbReference>
<accession>A0ABX0XD21</accession>
<dbReference type="Pfam" id="PF20030">
    <property type="entry name" value="bpMoxR"/>
    <property type="match status" value="1"/>
</dbReference>
<sequence>MNKPVDKLNEVLTFVKNTFVGKDDVIDLLGICLVAGENAFLLGPPGTAKSAIVRLLSSCIENGKNFEYLLTRFTEPSEIFGPFDIRKLKEGDLVTNTEGMLPEASVVFLDEIFNANSAILNSLLTALNEKIFRRGKQLIQLPVLAFVGASNLLPEEETLEALLDRFLIRIKCDNVDPQDLEKVLLAGWQLDGRKVTAEKPSLTPGEIKEMQAAARAVDLSAIRGDYLNLVHGMRNAGVKVSDRRAVKFQYLIAASAHVAGRGHAVISDLWVLQHTWDTEEQIDILAGMVSTVIENDPEEKQHPQAKARRQPDAEQLLRELADLRNKWTNENTSLEERNVIKDKLRYVQTRGKWVRNPEHKKVLTEKADALWQTMLETT</sequence>
<name>A0ABX0XD21_9BACT</name>
<dbReference type="GO" id="GO:0016787">
    <property type="term" value="F:hydrolase activity"/>
    <property type="evidence" value="ECO:0007669"/>
    <property type="project" value="UniProtKB-KW"/>
</dbReference>
<dbReference type="SUPFAM" id="SSF52540">
    <property type="entry name" value="P-loop containing nucleoside triphosphate hydrolases"/>
    <property type="match status" value="1"/>
</dbReference>
<dbReference type="EMBL" id="JAATJH010000004">
    <property type="protein sequence ID" value="NJC27102.1"/>
    <property type="molecule type" value="Genomic_DNA"/>
</dbReference>
<comment type="caution">
    <text evidence="3">The sequence shown here is derived from an EMBL/GenBank/DDBJ whole genome shotgun (WGS) entry which is preliminary data.</text>
</comment>
<proteinExistence type="predicted"/>
<reference evidence="3 4" key="1">
    <citation type="submission" date="2020-03" db="EMBL/GenBank/DDBJ databases">
        <title>Genomic Encyclopedia of Type Strains, Phase IV (KMG-IV): sequencing the most valuable type-strain genomes for metagenomic binning, comparative biology and taxonomic classification.</title>
        <authorList>
            <person name="Goeker M."/>
        </authorList>
    </citation>
    <scope>NUCLEOTIDE SEQUENCE [LARGE SCALE GENOMIC DNA]</scope>
    <source>
        <strain evidence="3 4">DSM 105096</strain>
    </source>
</reference>
<dbReference type="InterPro" id="IPR041538">
    <property type="entry name" value="RavA-like_AAA_lid"/>
</dbReference>
<dbReference type="Gene3D" id="3.40.50.300">
    <property type="entry name" value="P-loop containing nucleotide triphosphate hydrolases"/>
    <property type="match status" value="1"/>
</dbReference>
<dbReference type="Proteomes" id="UP000770785">
    <property type="component" value="Unassembled WGS sequence"/>
</dbReference>